<sequence>MQRSRHEAGTTAQEVPPTSFAGELRHTVAPRTLLLIVGVLFLQIAFIFSYVGAFHSPTPHEISISVVAGPKTGQVVAQLNGIDGDPLTATAAASAGVAKQQVKDGDTSAALVMSGTNNKDTLYVASGGGSSTVTAVEQTISQVESAQQRSADSVDLVPLQAHDARGLTGFYLVIGWIVGGYLVAAAIGIIGSPRPRGIGAAGGRLAALVPYAVVSGLLGALVVDQVLGALTGRFLALWGVGTLLVLGSATITIAMEALFGIVGIGMTILVFVVLGNPSAGGAYQFDVLPGFWRVIGPLIPNGAGTSAVRNIVYFDGRHLTGQLVCLVVYIVVGVLGTLGATWWFSRGSDARAAVGEPAPAPSR</sequence>
<feature type="transmembrane region" description="Helical" evidence="1">
    <location>
        <begin position="323"/>
        <end position="344"/>
    </location>
</feature>
<feature type="transmembrane region" description="Helical" evidence="1">
    <location>
        <begin position="169"/>
        <end position="190"/>
    </location>
</feature>
<keyword evidence="1" id="KW-0812">Transmembrane</keyword>
<accession>A0A916TES9</accession>
<protein>
    <submittedName>
        <fullName evidence="2">Membrane protein</fullName>
    </submittedName>
</protein>
<dbReference type="RefSeq" id="WP_188838162.1">
    <property type="nucleotide sequence ID" value="NZ_BMHI01000005.1"/>
</dbReference>
<name>A0A916TES9_9MICO</name>
<keyword evidence="1" id="KW-1133">Transmembrane helix</keyword>
<evidence type="ECO:0000313" key="3">
    <source>
        <dbReference type="Proteomes" id="UP000636793"/>
    </source>
</evidence>
<reference evidence="2" key="1">
    <citation type="journal article" date="2014" name="Int. J. Syst. Evol. Microbiol.">
        <title>Complete genome sequence of Corynebacterium casei LMG S-19264T (=DSM 44701T), isolated from a smear-ripened cheese.</title>
        <authorList>
            <consortium name="US DOE Joint Genome Institute (JGI-PGF)"/>
            <person name="Walter F."/>
            <person name="Albersmeier A."/>
            <person name="Kalinowski J."/>
            <person name="Ruckert C."/>
        </authorList>
    </citation>
    <scope>NUCLEOTIDE SEQUENCE</scope>
    <source>
        <strain evidence="2">CGMCC 1.15085</strain>
    </source>
</reference>
<keyword evidence="3" id="KW-1185">Reference proteome</keyword>
<evidence type="ECO:0000256" key="1">
    <source>
        <dbReference type="SAM" id="Phobius"/>
    </source>
</evidence>
<dbReference type="AlphaFoldDB" id="A0A916TES9"/>
<feature type="transmembrane region" description="Helical" evidence="1">
    <location>
        <begin position="235"/>
        <end position="254"/>
    </location>
</feature>
<keyword evidence="1" id="KW-0472">Membrane</keyword>
<gene>
    <name evidence="2" type="ORF">GCM10011492_33360</name>
</gene>
<feature type="transmembrane region" description="Helical" evidence="1">
    <location>
        <begin position="33"/>
        <end position="53"/>
    </location>
</feature>
<dbReference type="Proteomes" id="UP000636793">
    <property type="component" value="Unassembled WGS sequence"/>
</dbReference>
<proteinExistence type="predicted"/>
<dbReference type="EMBL" id="BMHI01000005">
    <property type="protein sequence ID" value="GGB39885.1"/>
    <property type="molecule type" value="Genomic_DNA"/>
</dbReference>
<reference evidence="2" key="2">
    <citation type="submission" date="2020-09" db="EMBL/GenBank/DDBJ databases">
        <authorList>
            <person name="Sun Q."/>
            <person name="Zhou Y."/>
        </authorList>
    </citation>
    <scope>NUCLEOTIDE SEQUENCE</scope>
    <source>
        <strain evidence="2">CGMCC 1.15085</strain>
    </source>
</reference>
<organism evidence="2 3">
    <name type="scientific">Flexivirga endophytica</name>
    <dbReference type="NCBI Taxonomy" id="1849103"/>
    <lineage>
        <taxon>Bacteria</taxon>
        <taxon>Bacillati</taxon>
        <taxon>Actinomycetota</taxon>
        <taxon>Actinomycetes</taxon>
        <taxon>Micrococcales</taxon>
        <taxon>Dermacoccaceae</taxon>
        <taxon>Flexivirga</taxon>
    </lineage>
</organism>
<feature type="transmembrane region" description="Helical" evidence="1">
    <location>
        <begin position="291"/>
        <end position="311"/>
    </location>
</feature>
<comment type="caution">
    <text evidence="2">The sequence shown here is derived from an EMBL/GenBank/DDBJ whole genome shotgun (WGS) entry which is preliminary data.</text>
</comment>
<evidence type="ECO:0000313" key="2">
    <source>
        <dbReference type="EMBL" id="GGB39885.1"/>
    </source>
</evidence>
<feature type="transmembrane region" description="Helical" evidence="1">
    <location>
        <begin position="261"/>
        <end position="279"/>
    </location>
</feature>
<feature type="transmembrane region" description="Helical" evidence="1">
    <location>
        <begin position="202"/>
        <end position="223"/>
    </location>
</feature>